<accession>A0ABS5KV93</accession>
<comment type="caution">
    <text evidence="5">The sequence shown here is derived from an EMBL/GenBank/DDBJ whole genome shotgun (WGS) entry which is preliminary data.</text>
</comment>
<keyword evidence="6" id="KW-1185">Reference proteome</keyword>
<dbReference type="RefSeq" id="WP_212011923.1">
    <property type="nucleotide sequence ID" value="NZ_JAAFYZ010000088.1"/>
</dbReference>
<protein>
    <recommendedName>
        <fullName evidence="4">Bacterial repeat domain-containing protein</fullName>
    </recommendedName>
</protein>
<proteinExistence type="predicted"/>
<evidence type="ECO:0000313" key="6">
    <source>
        <dbReference type="Proteomes" id="UP000730482"/>
    </source>
</evidence>
<feature type="transmembrane region" description="Helical" evidence="2">
    <location>
        <begin position="652"/>
        <end position="674"/>
    </location>
</feature>
<dbReference type="InterPro" id="IPR044060">
    <property type="entry name" value="Bacterial_rp_domain"/>
</dbReference>
<dbReference type="SUPFAM" id="SSF55486">
    <property type="entry name" value="Metalloproteases ('zincins'), catalytic domain"/>
    <property type="match status" value="1"/>
</dbReference>
<evidence type="ECO:0000256" key="1">
    <source>
        <dbReference type="SAM" id="MobiDB-lite"/>
    </source>
</evidence>
<keyword evidence="2" id="KW-1133">Transmembrane helix</keyword>
<feature type="compositionally biased region" description="Low complexity" evidence="1">
    <location>
        <begin position="172"/>
        <end position="191"/>
    </location>
</feature>
<reference evidence="5 6" key="1">
    <citation type="submission" date="2020-02" db="EMBL/GenBank/DDBJ databases">
        <title>Acidophilic actinobacteria isolated from forest soil.</title>
        <authorList>
            <person name="Golinska P."/>
        </authorList>
    </citation>
    <scope>NUCLEOTIDE SEQUENCE [LARGE SCALE GENOMIC DNA]</scope>
    <source>
        <strain evidence="5 6">NL8</strain>
    </source>
</reference>
<feature type="domain" description="Bacterial repeat" evidence="4">
    <location>
        <begin position="455"/>
        <end position="528"/>
    </location>
</feature>
<evidence type="ECO:0000256" key="3">
    <source>
        <dbReference type="SAM" id="SignalP"/>
    </source>
</evidence>
<feature type="chain" id="PRO_5046386161" description="Bacterial repeat domain-containing protein" evidence="3">
    <location>
        <begin position="28"/>
        <end position="683"/>
    </location>
</feature>
<gene>
    <name evidence="5" type="ORF">KGQ19_24255</name>
</gene>
<keyword evidence="2" id="KW-0472">Membrane</keyword>
<dbReference type="Proteomes" id="UP000730482">
    <property type="component" value="Unassembled WGS sequence"/>
</dbReference>
<sequence>MKRSVRVPGLLALAAVVVPLAAAPGWAAGRSAAVHGAALRSADIAWHPAAARKLLCDPARAAEKSPQANVRLFPGVTVKVAGGQRRPGPSGALDWAAQVTGDPDGTADFHFDALCVGSGAMTDADLASARVTAAISTGGHTYTLTSTSPGMARVAEVDPAVSEGTPGDPDDVAAPADDPATPTATPGSARTARAKGTPTKSGTARDRDDDSLDCHGAADVSTIDMAIFYTPEAADKAGGEEKVKDQARLGVDLTNRGFVDSNLPVRVRLVYTGPAAAEPGLPPVEKADLGAYRQWALDNDLWKKYSVDSIAVFQSIGVGVGYFVQNPRPSDAKRMFLLMNPAYVPNFTLGHELGHNLGLTHDWVADPDATDYPYAHGWIAPSKKWRTIMAYDSGCNGCARINRYSDAEATYQGEPLGAPDSAAQPSDSVRMIRKNAPALAAREPEKTPAVYCRLAVTSMPTAGGTATADVPGPYTRGNLVSATAAPSPNYRLTGWSLNGSPLTSAGENASVSVPIDADSTLQAHYAQINCALTLQPQPADGGTITADRPGPYPCGSTVTLTATPAPGWQFVGWNRTNSPQTRDGIPATPVYSATLDQDTAVTANFAPTPPAPNPPAPPTPPVPHLVIRPASHLRALTSGLPHSKRELAFTGMPVPLVETSLLAGLAMAIGGVLLKRARRRAGE</sequence>
<evidence type="ECO:0000313" key="5">
    <source>
        <dbReference type="EMBL" id="MBS2549981.1"/>
    </source>
</evidence>
<feature type="signal peptide" evidence="3">
    <location>
        <begin position="1"/>
        <end position="27"/>
    </location>
</feature>
<organism evidence="5 6">
    <name type="scientific">Catenulispora pinistramenti</name>
    <dbReference type="NCBI Taxonomy" id="2705254"/>
    <lineage>
        <taxon>Bacteria</taxon>
        <taxon>Bacillati</taxon>
        <taxon>Actinomycetota</taxon>
        <taxon>Actinomycetes</taxon>
        <taxon>Catenulisporales</taxon>
        <taxon>Catenulisporaceae</taxon>
        <taxon>Catenulispora</taxon>
    </lineage>
</organism>
<evidence type="ECO:0000259" key="4">
    <source>
        <dbReference type="Pfam" id="PF18998"/>
    </source>
</evidence>
<dbReference type="Pfam" id="PF18998">
    <property type="entry name" value="Flg_new_2"/>
    <property type="match status" value="2"/>
</dbReference>
<keyword evidence="3" id="KW-0732">Signal</keyword>
<evidence type="ECO:0000256" key="2">
    <source>
        <dbReference type="SAM" id="Phobius"/>
    </source>
</evidence>
<name>A0ABS5KV93_9ACTN</name>
<keyword evidence="2" id="KW-0812">Transmembrane</keyword>
<feature type="domain" description="Bacterial repeat" evidence="4">
    <location>
        <begin position="533"/>
        <end position="607"/>
    </location>
</feature>
<dbReference type="EMBL" id="JAAFYZ010000088">
    <property type="protein sequence ID" value="MBS2549981.1"/>
    <property type="molecule type" value="Genomic_DNA"/>
</dbReference>
<feature type="region of interest" description="Disordered" evidence="1">
    <location>
        <begin position="159"/>
        <end position="215"/>
    </location>
</feature>